<evidence type="ECO:0000313" key="4">
    <source>
        <dbReference type="EMBL" id="KAL3631647.1"/>
    </source>
</evidence>
<dbReference type="EMBL" id="JAVIJP010000032">
    <property type="protein sequence ID" value="KAL3631647.1"/>
    <property type="molecule type" value="Genomic_DNA"/>
</dbReference>
<name>A0ABD3CPW1_9LAMI</name>
<dbReference type="InterPro" id="IPR002109">
    <property type="entry name" value="Glutaredoxin"/>
</dbReference>
<organism evidence="4 5">
    <name type="scientific">Castilleja foliolosa</name>
    <dbReference type="NCBI Taxonomy" id="1961234"/>
    <lineage>
        <taxon>Eukaryota</taxon>
        <taxon>Viridiplantae</taxon>
        <taxon>Streptophyta</taxon>
        <taxon>Embryophyta</taxon>
        <taxon>Tracheophyta</taxon>
        <taxon>Spermatophyta</taxon>
        <taxon>Magnoliopsida</taxon>
        <taxon>eudicotyledons</taxon>
        <taxon>Gunneridae</taxon>
        <taxon>Pentapetalae</taxon>
        <taxon>asterids</taxon>
        <taxon>lamiids</taxon>
        <taxon>Lamiales</taxon>
        <taxon>Orobanchaceae</taxon>
        <taxon>Pedicularideae</taxon>
        <taxon>Castillejinae</taxon>
        <taxon>Castilleja</taxon>
    </lineage>
</organism>
<dbReference type="Gene3D" id="3.40.30.10">
    <property type="entry name" value="Glutaredoxin"/>
    <property type="match status" value="1"/>
</dbReference>
<dbReference type="PANTHER" id="PTHR10293">
    <property type="entry name" value="GLUTAREDOXIN FAMILY MEMBER"/>
    <property type="match status" value="1"/>
</dbReference>
<dbReference type="PROSITE" id="PS51354">
    <property type="entry name" value="GLUTAREDOXIN_2"/>
    <property type="match status" value="1"/>
</dbReference>
<sequence length="114" mass="12952">MRPNQVAIAVKEFVEKEVKKIPVMLYMEGTPQSPSCLHSALAALLLGSYKVNYEYRNVLEHRQLNQAVIDISGCPTFPQVFIMGEFIGGGGIVTKMHQWRAQENTDRSQIYFTF</sequence>
<dbReference type="AlphaFoldDB" id="A0ABD3CPW1"/>
<dbReference type="Proteomes" id="UP001632038">
    <property type="component" value="Unassembled WGS sequence"/>
</dbReference>
<proteinExistence type="inferred from homology"/>
<dbReference type="GO" id="GO:0005739">
    <property type="term" value="C:mitochondrion"/>
    <property type="evidence" value="ECO:0007669"/>
    <property type="project" value="UniProtKB-ARBA"/>
</dbReference>
<dbReference type="InterPro" id="IPR036249">
    <property type="entry name" value="Thioredoxin-like_sf"/>
</dbReference>
<keyword evidence="5" id="KW-1185">Reference proteome</keyword>
<dbReference type="Pfam" id="PF00462">
    <property type="entry name" value="Glutaredoxin"/>
    <property type="match status" value="1"/>
</dbReference>
<evidence type="ECO:0000256" key="1">
    <source>
        <dbReference type="ARBA" id="ARBA00008983"/>
    </source>
</evidence>
<dbReference type="InterPro" id="IPR004480">
    <property type="entry name" value="Monothiol_GRX-rel"/>
</dbReference>
<comment type="similarity">
    <text evidence="1">Belongs to the glutaredoxin family. CGFS subfamily.</text>
</comment>
<evidence type="ECO:0000259" key="3">
    <source>
        <dbReference type="Pfam" id="PF00462"/>
    </source>
</evidence>
<evidence type="ECO:0000256" key="2">
    <source>
        <dbReference type="ARBA" id="ARBA00023284"/>
    </source>
</evidence>
<gene>
    <name evidence="4" type="ORF">CASFOL_024631</name>
</gene>
<dbReference type="PANTHER" id="PTHR10293:SF16">
    <property type="entry name" value="GLUTAREDOXIN-RELATED PROTEIN 5, MITOCHONDRIAL"/>
    <property type="match status" value="1"/>
</dbReference>
<accession>A0ABD3CPW1</accession>
<feature type="domain" description="Glutaredoxin" evidence="3">
    <location>
        <begin position="23"/>
        <end position="87"/>
    </location>
</feature>
<dbReference type="SUPFAM" id="SSF52833">
    <property type="entry name" value="Thioredoxin-like"/>
    <property type="match status" value="1"/>
</dbReference>
<keyword evidence="2" id="KW-0676">Redox-active center</keyword>
<comment type="caution">
    <text evidence="4">The sequence shown here is derived from an EMBL/GenBank/DDBJ whole genome shotgun (WGS) entry which is preliminary data.</text>
</comment>
<reference evidence="5" key="1">
    <citation type="journal article" date="2024" name="IScience">
        <title>Strigolactones Initiate the Formation of Haustorium-like Structures in Castilleja.</title>
        <authorList>
            <person name="Buerger M."/>
            <person name="Peterson D."/>
            <person name="Chory J."/>
        </authorList>
    </citation>
    <scope>NUCLEOTIDE SEQUENCE [LARGE SCALE GENOMIC DNA]</scope>
</reference>
<evidence type="ECO:0000313" key="5">
    <source>
        <dbReference type="Proteomes" id="UP001632038"/>
    </source>
</evidence>
<protein>
    <recommendedName>
        <fullName evidence="3">Glutaredoxin domain-containing protein</fullName>
    </recommendedName>
</protein>